<dbReference type="CDD" id="cd17358">
    <property type="entry name" value="MFS_GLUT6_8_Class3_like"/>
    <property type="match status" value="1"/>
</dbReference>
<feature type="transmembrane region" description="Helical" evidence="10">
    <location>
        <begin position="91"/>
        <end position="111"/>
    </location>
</feature>
<feature type="transmembrane region" description="Helical" evidence="10">
    <location>
        <begin position="176"/>
        <end position="198"/>
    </location>
</feature>
<dbReference type="PRINTS" id="PR00171">
    <property type="entry name" value="SUGRTRNSPORT"/>
</dbReference>
<dbReference type="InterPro" id="IPR005829">
    <property type="entry name" value="Sugar_transporter_CS"/>
</dbReference>
<dbReference type="AlphaFoldDB" id="A0A9N9ME16"/>
<dbReference type="InterPro" id="IPR005828">
    <property type="entry name" value="MFS_sugar_transport-like"/>
</dbReference>
<feature type="transmembrane region" description="Helical" evidence="10">
    <location>
        <begin position="47"/>
        <end position="71"/>
    </location>
</feature>
<dbReference type="GO" id="GO:0005886">
    <property type="term" value="C:plasma membrane"/>
    <property type="evidence" value="ECO:0007669"/>
    <property type="project" value="UniProtKB-SubCell"/>
</dbReference>
<dbReference type="GO" id="GO:0051119">
    <property type="term" value="F:sugar transmembrane transporter activity"/>
    <property type="evidence" value="ECO:0007669"/>
    <property type="project" value="InterPro"/>
</dbReference>
<dbReference type="PROSITE" id="PS00217">
    <property type="entry name" value="SUGAR_TRANSPORT_2"/>
    <property type="match status" value="1"/>
</dbReference>
<accession>A0A9N9ME16</accession>
<feature type="transmembrane region" description="Helical" evidence="10">
    <location>
        <begin position="143"/>
        <end position="164"/>
    </location>
</feature>
<keyword evidence="13" id="KW-1185">Reference proteome</keyword>
<evidence type="ECO:0000259" key="11">
    <source>
        <dbReference type="PROSITE" id="PS50850"/>
    </source>
</evidence>
<dbReference type="EMBL" id="OU892277">
    <property type="protein sequence ID" value="CAG9759862.1"/>
    <property type="molecule type" value="Genomic_DNA"/>
</dbReference>
<gene>
    <name evidence="12" type="ORF">CEUTPL_LOCUS603</name>
</gene>
<dbReference type="NCBIfam" id="TIGR00879">
    <property type="entry name" value="SP"/>
    <property type="match status" value="1"/>
</dbReference>
<keyword evidence="4 10" id="KW-1133">Transmembrane helix</keyword>
<sequence>MSNDRDSLLQNSDVNPSTSSDYYDHIETHPVQSPTCELTPPSNFPQIWAACTASLSALCAGLVLGWTSPIFDYLTDGQFNNIPIDKNQMGWIGSFATLGAMAMCIPTGFICDLLGRKMALLLLMVPFLAGWSLIIWAESILALYFGRLITGMAIGACCVAAPLYNGEICHQNLRGALGSLFQLMVVTGILLAYTFGVILSPYQFTKFCACMPFIFLMTFAFQPETPHYLIKKGEFEKAKKSLMKLRGTGYNVEAELLQIEGSLKESSQLAISLRYTFTKRSVVKAVLIALALMFFQQFSGINVIILYSSDIFKSTGIHLDSNIATIIVGAVTALSTLCASLIIEKVGRKLLLFISLSAIAINAVVLAIYFSLKTRGHPDAEVLRDIGFIPVAAVCLFVLSFSLGIGPIPWMICSEILPTEIRSMVGSTAGTFNWFLAFVITKSYLNLAHMLGKDTMFYLFSATSVAGTIFVLMMVPETKGKSVADIQEELSH</sequence>
<evidence type="ECO:0000256" key="1">
    <source>
        <dbReference type="ARBA" id="ARBA00004651"/>
    </source>
</evidence>
<feature type="transmembrane region" description="Helical" evidence="10">
    <location>
        <begin position="350"/>
        <end position="372"/>
    </location>
</feature>
<comment type="similarity">
    <text evidence="7">Belongs to the major facilitator superfamily. Sugar transporter (TC 2.A.1.1) family. Trehalose transporter subfamily.</text>
</comment>
<comment type="subcellular location">
    <subcellularLocation>
        <location evidence="1">Cell membrane</location>
        <topology evidence="1">Multi-pass membrane protein</topology>
    </subcellularLocation>
</comment>
<feature type="transmembrane region" description="Helical" evidence="10">
    <location>
        <begin position="387"/>
        <end position="412"/>
    </location>
</feature>
<dbReference type="SUPFAM" id="SSF103473">
    <property type="entry name" value="MFS general substrate transporter"/>
    <property type="match status" value="1"/>
</dbReference>
<feature type="transmembrane region" description="Helical" evidence="10">
    <location>
        <begin position="424"/>
        <end position="445"/>
    </location>
</feature>
<reference evidence="12" key="1">
    <citation type="submission" date="2022-01" db="EMBL/GenBank/DDBJ databases">
        <authorList>
            <person name="King R."/>
        </authorList>
    </citation>
    <scope>NUCLEOTIDE SEQUENCE</scope>
</reference>
<dbReference type="FunFam" id="1.20.1250.20:FF:000055">
    <property type="entry name" value="Facilitated trehalose transporter Tret1-2 homolog"/>
    <property type="match status" value="1"/>
</dbReference>
<evidence type="ECO:0000256" key="10">
    <source>
        <dbReference type="SAM" id="Phobius"/>
    </source>
</evidence>
<evidence type="ECO:0000256" key="4">
    <source>
        <dbReference type="ARBA" id="ARBA00022989"/>
    </source>
</evidence>
<dbReference type="Pfam" id="PF00083">
    <property type="entry name" value="Sugar_tr"/>
    <property type="match status" value="1"/>
</dbReference>
<evidence type="ECO:0000313" key="13">
    <source>
        <dbReference type="Proteomes" id="UP001152799"/>
    </source>
</evidence>
<evidence type="ECO:0000313" key="12">
    <source>
        <dbReference type="EMBL" id="CAG9759862.1"/>
    </source>
</evidence>
<feature type="transmembrane region" description="Helical" evidence="10">
    <location>
        <begin position="457"/>
        <end position="475"/>
    </location>
</feature>
<dbReference type="InterPro" id="IPR003663">
    <property type="entry name" value="Sugar/inositol_transpt"/>
</dbReference>
<name>A0A9N9ME16_9CUCU</name>
<feature type="compositionally biased region" description="Polar residues" evidence="9">
    <location>
        <begin position="8"/>
        <end position="20"/>
    </location>
</feature>
<dbReference type="OrthoDB" id="6612291at2759"/>
<evidence type="ECO:0000256" key="6">
    <source>
        <dbReference type="ARBA" id="ARBA00023180"/>
    </source>
</evidence>
<dbReference type="PROSITE" id="PS50850">
    <property type="entry name" value="MFS"/>
    <property type="match status" value="1"/>
</dbReference>
<feature type="transmembrane region" description="Helical" evidence="10">
    <location>
        <begin position="118"/>
        <end position="137"/>
    </location>
</feature>
<feature type="transmembrane region" description="Helical" evidence="10">
    <location>
        <begin position="323"/>
        <end position="343"/>
    </location>
</feature>
<evidence type="ECO:0000256" key="5">
    <source>
        <dbReference type="ARBA" id="ARBA00023136"/>
    </source>
</evidence>
<evidence type="ECO:0000256" key="7">
    <source>
        <dbReference type="ARBA" id="ARBA00024348"/>
    </source>
</evidence>
<keyword evidence="6" id="KW-0325">Glycoprotein</keyword>
<keyword evidence="8" id="KW-0813">Transport</keyword>
<evidence type="ECO:0000256" key="9">
    <source>
        <dbReference type="SAM" id="MobiDB-lite"/>
    </source>
</evidence>
<dbReference type="PANTHER" id="PTHR48021">
    <property type="match status" value="1"/>
</dbReference>
<feature type="transmembrane region" description="Helical" evidence="10">
    <location>
        <begin position="282"/>
        <end position="307"/>
    </location>
</feature>
<dbReference type="InterPro" id="IPR044775">
    <property type="entry name" value="MFS_ERD6/Tret1-like"/>
</dbReference>
<keyword evidence="3 10" id="KW-0812">Transmembrane</keyword>
<feature type="transmembrane region" description="Helical" evidence="10">
    <location>
        <begin position="204"/>
        <end position="221"/>
    </location>
</feature>
<evidence type="ECO:0000256" key="8">
    <source>
        <dbReference type="RuleBase" id="RU003346"/>
    </source>
</evidence>
<proteinExistence type="inferred from homology"/>
<evidence type="ECO:0000256" key="2">
    <source>
        <dbReference type="ARBA" id="ARBA00022475"/>
    </source>
</evidence>
<keyword evidence="2" id="KW-1003">Cell membrane</keyword>
<dbReference type="PANTHER" id="PTHR48021:SF1">
    <property type="entry name" value="GH07001P-RELATED"/>
    <property type="match status" value="1"/>
</dbReference>
<dbReference type="InterPro" id="IPR020846">
    <property type="entry name" value="MFS_dom"/>
</dbReference>
<evidence type="ECO:0000256" key="3">
    <source>
        <dbReference type="ARBA" id="ARBA00022692"/>
    </source>
</evidence>
<organism evidence="12 13">
    <name type="scientific">Ceutorhynchus assimilis</name>
    <name type="common">cabbage seed weevil</name>
    <dbReference type="NCBI Taxonomy" id="467358"/>
    <lineage>
        <taxon>Eukaryota</taxon>
        <taxon>Metazoa</taxon>
        <taxon>Ecdysozoa</taxon>
        <taxon>Arthropoda</taxon>
        <taxon>Hexapoda</taxon>
        <taxon>Insecta</taxon>
        <taxon>Pterygota</taxon>
        <taxon>Neoptera</taxon>
        <taxon>Endopterygota</taxon>
        <taxon>Coleoptera</taxon>
        <taxon>Polyphaga</taxon>
        <taxon>Cucujiformia</taxon>
        <taxon>Curculionidae</taxon>
        <taxon>Ceutorhynchinae</taxon>
        <taxon>Ceutorhynchus</taxon>
    </lineage>
</organism>
<keyword evidence="5 10" id="KW-0472">Membrane</keyword>
<feature type="region of interest" description="Disordered" evidence="9">
    <location>
        <begin position="1"/>
        <end position="20"/>
    </location>
</feature>
<dbReference type="Proteomes" id="UP001152799">
    <property type="component" value="Chromosome 1"/>
</dbReference>
<feature type="domain" description="Major facilitator superfamily (MFS) profile" evidence="11">
    <location>
        <begin position="53"/>
        <end position="479"/>
    </location>
</feature>
<dbReference type="Gene3D" id="1.20.1250.20">
    <property type="entry name" value="MFS general substrate transporter like domains"/>
    <property type="match status" value="1"/>
</dbReference>
<protein>
    <recommendedName>
        <fullName evidence="11">Major facilitator superfamily (MFS) profile domain-containing protein</fullName>
    </recommendedName>
</protein>
<dbReference type="InterPro" id="IPR036259">
    <property type="entry name" value="MFS_trans_sf"/>
</dbReference>
<dbReference type="InterPro" id="IPR050549">
    <property type="entry name" value="MFS_Trehalose_Transporter"/>
</dbReference>
<dbReference type="PROSITE" id="PS00216">
    <property type="entry name" value="SUGAR_TRANSPORT_1"/>
    <property type="match status" value="1"/>
</dbReference>